<proteinExistence type="predicted"/>
<evidence type="ECO:0000256" key="4">
    <source>
        <dbReference type="ARBA" id="ARBA00023186"/>
    </source>
</evidence>
<keyword evidence="3" id="KW-1015">Disulfide bond</keyword>
<dbReference type="RefSeq" id="WP_276660741.1">
    <property type="nucleotide sequence ID" value="NZ_SSFD01000281.1"/>
</dbReference>
<keyword evidence="5" id="KW-0676">Redox-active center</keyword>
<protein>
    <submittedName>
        <fullName evidence="6">Hsp33 family molecular chaperone HslO</fullName>
    </submittedName>
</protein>
<sequence>MSTSILQRFLLEDLDIRGAFVRLDDVWQALLATRNYPSTVRDLLGAMSAVASVIGGNLKQAGRLTIQLQGHGPVSLLVVDVTEALNLRGYAKTSDEVAGKVSIADLVGDGQLLLTLDMPGLRHPYQSYVPIEGNSVAEIFEHYLTQSEQQPAALHTAASSRGAACLFLQKLPDADRKDPDGWDRITRLAATVREEELLGLPAEELLIRLFHQETVRLLDAREVTHDWPQDWDKVRDMLRSLGRSELEAMLEEHGEILIHDDLSNHEYRFDAEDVAALFAEPPAEPRILH</sequence>
<evidence type="ECO:0000256" key="1">
    <source>
        <dbReference type="ARBA" id="ARBA00022490"/>
    </source>
</evidence>
<dbReference type="GO" id="GO:0042026">
    <property type="term" value="P:protein refolding"/>
    <property type="evidence" value="ECO:0007669"/>
    <property type="project" value="TreeGrafter"/>
</dbReference>
<dbReference type="GO" id="GO:0005737">
    <property type="term" value="C:cytoplasm"/>
    <property type="evidence" value="ECO:0007669"/>
    <property type="project" value="InterPro"/>
</dbReference>
<dbReference type="GO" id="GO:0051082">
    <property type="term" value="F:unfolded protein binding"/>
    <property type="evidence" value="ECO:0007669"/>
    <property type="project" value="InterPro"/>
</dbReference>
<evidence type="ECO:0000313" key="6">
    <source>
        <dbReference type="EMBL" id="TXH81351.1"/>
    </source>
</evidence>
<evidence type="ECO:0000256" key="3">
    <source>
        <dbReference type="ARBA" id="ARBA00023157"/>
    </source>
</evidence>
<dbReference type="Gene3D" id="3.55.30.10">
    <property type="entry name" value="Hsp33 domain"/>
    <property type="match status" value="1"/>
</dbReference>
<reference evidence="6 7" key="1">
    <citation type="submission" date="2018-09" db="EMBL/GenBank/DDBJ databases">
        <title>Metagenome Assembled Genomes from an Advanced Water Purification Facility.</title>
        <authorList>
            <person name="Stamps B.W."/>
            <person name="Spear J.R."/>
        </authorList>
    </citation>
    <scope>NUCLEOTIDE SEQUENCE [LARGE SCALE GENOMIC DNA]</scope>
    <source>
        <strain evidence="6">Bin_27_1</strain>
    </source>
</reference>
<dbReference type="PANTHER" id="PTHR30111">
    <property type="entry name" value="33 KDA CHAPERONIN"/>
    <property type="match status" value="1"/>
</dbReference>
<dbReference type="InterPro" id="IPR023212">
    <property type="entry name" value="Hsp33_helix_hairpin_bin_dom_sf"/>
</dbReference>
<keyword evidence="2" id="KW-0862">Zinc</keyword>
<name>A0A5C7SFJ7_THASP</name>
<gene>
    <name evidence="6" type="ORF">E6Q80_17400</name>
</gene>
<dbReference type="PANTHER" id="PTHR30111:SF1">
    <property type="entry name" value="33 KDA CHAPERONIN"/>
    <property type="match status" value="1"/>
</dbReference>
<dbReference type="InterPro" id="IPR016153">
    <property type="entry name" value="Heat_shock_Hsp33_N"/>
</dbReference>
<dbReference type="Proteomes" id="UP000321192">
    <property type="component" value="Unassembled WGS sequence"/>
</dbReference>
<accession>A0A5C7SFJ7</accession>
<organism evidence="6 7">
    <name type="scientific">Thauera aminoaromatica</name>
    <dbReference type="NCBI Taxonomy" id="164330"/>
    <lineage>
        <taxon>Bacteria</taxon>
        <taxon>Pseudomonadati</taxon>
        <taxon>Pseudomonadota</taxon>
        <taxon>Betaproteobacteria</taxon>
        <taxon>Rhodocyclales</taxon>
        <taxon>Zoogloeaceae</taxon>
        <taxon>Thauera</taxon>
    </lineage>
</organism>
<dbReference type="Gene3D" id="3.90.1280.10">
    <property type="entry name" value="HSP33 redox switch-like"/>
    <property type="match status" value="1"/>
</dbReference>
<dbReference type="CDD" id="cd00498">
    <property type="entry name" value="Hsp33"/>
    <property type="match status" value="1"/>
</dbReference>
<evidence type="ECO:0000256" key="2">
    <source>
        <dbReference type="ARBA" id="ARBA00022833"/>
    </source>
</evidence>
<comment type="caution">
    <text evidence="6">The sequence shown here is derived from an EMBL/GenBank/DDBJ whole genome shotgun (WGS) entry which is preliminary data.</text>
</comment>
<keyword evidence="1" id="KW-0963">Cytoplasm</keyword>
<dbReference type="InterPro" id="IPR000397">
    <property type="entry name" value="Heat_shock_Hsp33"/>
</dbReference>
<dbReference type="GO" id="GO:0044183">
    <property type="term" value="F:protein folding chaperone"/>
    <property type="evidence" value="ECO:0007669"/>
    <property type="project" value="TreeGrafter"/>
</dbReference>
<keyword evidence="4" id="KW-0143">Chaperone</keyword>
<dbReference type="PIRSF" id="PIRSF005261">
    <property type="entry name" value="Heat_shock_Hsp33"/>
    <property type="match status" value="1"/>
</dbReference>
<dbReference type="AlphaFoldDB" id="A0A5C7SFJ7"/>
<dbReference type="Gene3D" id="1.10.287.480">
    <property type="entry name" value="helix hairpin bin"/>
    <property type="match status" value="1"/>
</dbReference>
<evidence type="ECO:0000313" key="7">
    <source>
        <dbReference type="Proteomes" id="UP000321192"/>
    </source>
</evidence>
<dbReference type="SUPFAM" id="SSF118352">
    <property type="entry name" value="HSP33 redox switch-like"/>
    <property type="match status" value="1"/>
</dbReference>
<dbReference type="SUPFAM" id="SSF64397">
    <property type="entry name" value="Hsp33 domain"/>
    <property type="match status" value="1"/>
</dbReference>
<evidence type="ECO:0000256" key="5">
    <source>
        <dbReference type="ARBA" id="ARBA00023284"/>
    </source>
</evidence>
<dbReference type="InterPro" id="IPR016154">
    <property type="entry name" value="Heat_shock_Hsp33_C"/>
</dbReference>
<dbReference type="Pfam" id="PF01430">
    <property type="entry name" value="HSP33"/>
    <property type="match status" value="1"/>
</dbReference>
<dbReference type="EMBL" id="SSFD01000281">
    <property type="protein sequence ID" value="TXH81351.1"/>
    <property type="molecule type" value="Genomic_DNA"/>
</dbReference>